<proteinExistence type="inferred from homology"/>
<sequence length="422" mass="45954">MKLLIIGEDLVAWTLGAVLASTGCSVKMTAGALPDATSEEVEPDLSRLLTQQLESGRLQLGFNPVAESAVLDLLIDARDFVSTDSILDAVRLADFPPLIALVQPVPLGTTDQLQEALNKATPKPQQVVFWPNFIQAGRALESFTRVEQLLLGSASAQATNQIKRLMLPFNRSQERFRVMTPREAELTKLAINGMLATRISFMNELAQLAERQEIDIEAVRQGMGADSRIGFQYLYPGCGFGGEAFLQTLDQLNSELAASQSSAQHLLSSVQATNEQQKDLLFQKLWRFYKANLAGKRVAVWGCSFKPNAASISGSPAIHLIEALLAHNVDVVAYDPRALPAVKKHFAGRAGLSVADSPEAAAQGADAILLVTEWKEFWNLDLASIKEQMNLPLLLDGRNIYDPEELAAQGWVYSGVGRGQVV</sequence>
<dbReference type="SUPFAM" id="SSF52413">
    <property type="entry name" value="UDP-glucose/GDP-mannose dehydrogenase C-terminal domain"/>
    <property type="match status" value="1"/>
</dbReference>
<dbReference type="EMBL" id="FOLH01000001">
    <property type="protein sequence ID" value="SFB83915.1"/>
    <property type="molecule type" value="Genomic_DNA"/>
</dbReference>
<dbReference type="Pfam" id="PF03720">
    <property type="entry name" value="UDPG_MGDP_dh_C"/>
    <property type="match status" value="1"/>
</dbReference>
<dbReference type="SMART" id="SM00984">
    <property type="entry name" value="UDPG_MGDP_dh_C"/>
    <property type="match status" value="1"/>
</dbReference>
<dbReference type="InterPro" id="IPR014026">
    <property type="entry name" value="UDP-Glc/GDP-Man_DH_dimer"/>
</dbReference>
<dbReference type="NCBIfam" id="TIGR03026">
    <property type="entry name" value="NDP-sugDHase"/>
    <property type="match status" value="1"/>
</dbReference>
<dbReference type="EC" id="1.1.1.22" evidence="3"/>
<gene>
    <name evidence="6" type="ORF">SAMN05660443_0463</name>
</gene>
<dbReference type="InterPro" id="IPR017476">
    <property type="entry name" value="UDP-Glc/GDP-Man"/>
</dbReference>
<dbReference type="InterPro" id="IPR036291">
    <property type="entry name" value="NAD(P)-bd_dom_sf"/>
</dbReference>
<dbReference type="Pfam" id="PF00984">
    <property type="entry name" value="UDPG_MGDP_dh"/>
    <property type="match status" value="1"/>
</dbReference>
<feature type="binding site" evidence="4">
    <location>
        <begin position="233"/>
        <end position="237"/>
    </location>
    <ligand>
        <name>substrate</name>
    </ligand>
</feature>
<feature type="binding site" evidence="4">
    <location>
        <position position="306"/>
    </location>
    <ligand>
        <name>substrate</name>
    </ligand>
</feature>
<dbReference type="AlphaFoldDB" id="A0A1I1E9X5"/>
<evidence type="ECO:0000256" key="1">
    <source>
        <dbReference type="ARBA" id="ARBA00015132"/>
    </source>
</evidence>
<dbReference type="PIRSF" id="PIRSF500134">
    <property type="entry name" value="UDPglc_DH_bac"/>
    <property type="match status" value="1"/>
</dbReference>
<feature type="domain" description="UDP-glucose/GDP-mannose dehydrogenase C-terminal" evidence="5">
    <location>
        <begin position="299"/>
        <end position="403"/>
    </location>
</feature>
<dbReference type="PIRSF" id="PIRSF000124">
    <property type="entry name" value="UDPglc_GDPman_dh"/>
    <property type="match status" value="1"/>
</dbReference>
<dbReference type="STRING" id="1122252.SAMN05660443_0463"/>
<evidence type="ECO:0000256" key="3">
    <source>
        <dbReference type="PIRNR" id="PIRNR000124"/>
    </source>
</evidence>
<dbReference type="SUPFAM" id="SSF51735">
    <property type="entry name" value="NAD(P)-binding Rossmann-fold domains"/>
    <property type="match status" value="1"/>
</dbReference>
<dbReference type="PROSITE" id="PS51257">
    <property type="entry name" value="PROKAR_LIPOPROTEIN"/>
    <property type="match status" value="1"/>
</dbReference>
<comment type="similarity">
    <text evidence="3">Belongs to the UDP-glucose/GDP-mannose dehydrogenase family.</text>
</comment>
<dbReference type="GO" id="GO:0000271">
    <property type="term" value="P:polysaccharide biosynthetic process"/>
    <property type="evidence" value="ECO:0007669"/>
    <property type="project" value="InterPro"/>
</dbReference>
<keyword evidence="2 3" id="KW-0560">Oxidoreductase</keyword>
<dbReference type="OrthoDB" id="9803238at2"/>
<organism evidence="6 7">
    <name type="scientific">Marinospirillum celere</name>
    <dbReference type="NCBI Taxonomy" id="1122252"/>
    <lineage>
        <taxon>Bacteria</taxon>
        <taxon>Pseudomonadati</taxon>
        <taxon>Pseudomonadota</taxon>
        <taxon>Gammaproteobacteria</taxon>
        <taxon>Oceanospirillales</taxon>
        <taxon>Oceanospirillaceae</taxon>
        <taxon>Marinospirillum</taxon>
    </lineage>
</organism>
<dbReference type="InterPro" id="IPR014027">
    <property type="entry name" value="UDP-Glc/GDP-Man_DH_C"/>
</dbReference>
<dbReference type="SUPFAM" id="SSF48179">
    <property type="entry name" value="6-phosphogluconate dehydrogenase C-terminal domain-like"/>
    <property type="match status" value="1"/>
</dbReference>
<feature type="binding site" evidence="4">
    <location>
        <position position="188"/>
    </location>
    <ligand>
        <name>substrate</name>
    </ligand>
</feature>
<evidence type="ECO:0000313" key="6">
    <source>
        <dbReference type="EMBL" id="SFB83915.1"/>
    </source>
</evidence>
<dbReference type="GO" id="GO:0003979">
    <property type="term" value="F:UDP-glucose 6-dehydrogenase activity"/>
    <property type="evidence" value="ECO:0007669"/>
    <property type="project" value="UniProtKB-EC"/>
</dbReference>
<dbReference type="PANTHER" id="PTHR43750">
    <property type="entry name" value="UDP-GLUCOSE 6-DEHYDROGENASE TUAD"/>
    <property type="match status" value="1"/>
</dbReference>
<evidence type="ECO:0000313" key="7">
    <source>
        <dbReference type="Proteomes" id="UP000199058"/>
    </source>
</evidence>
<keyword evidence="3" id="KW-0520">NAD</keyword>
<dbReference type="GO" id="GO:0051287">
    <property type="term" value="F:NAD binding"/>
    <property type="evidence" value="ECO:0007669"/>
    <property type="project" value="InterPro"/>
</dbReference>
<dbReference type="Proteomes" id="UP000199058">
    <property type="component" value="Unassembled WGS sequence"/>
</dbReference>
<accession>A0A1I1E9X5</accession>
<protein>
    <recommendedName>
        <fullName evidence="1 3">UDP-glucose 6-dehydrogenase</fullName>
        <ecNumber evidence="3">1.1.1.22</ecNumber>
    </recommendedName>
</protein>
<dbReference type="InterPro" id="IPR008927">
    <property type="entry name" value="6-PGluconate_DH-like_C_sf"/>
</dbReference>
<dbReference type="Gene3D" id="3.40.50.720">
    <property type="entry name" value="NAD(P)-binding Rossmann-like Domain"/>
    <property type="match status" value="2"/>
</dbReference>
<dbReference type="InterPro" id="IPR028357">
    <property type="entry name" value="UDPglc_DH_bac"/>
</dbReference>
<evidence type="ECO:0000259" key="5">
    <source>
        <dbReference type="SMART" id="SM00984"/>
    </source>
</evidence>
<dbReference type="PANTHER" id="PTHR43750:SF3">
    <property type="entry name" value="UDP-GLUCOSE 6-DEHYDROGENASE TUAD"/>
    <property type="match status" value="1"/>
</dbReference>
<comment type="catalytic activity">
    <reaction evidence="3">
        <text>UDP-alpha-D-glucose + 2 NAD(+) + H2O = UDP-alpha-D-glucuronate + 2 NADH + 3 H(+)</text>
        <dbReference type="Rhea" id="RHEA:23596"/>
        <dbReference type="ChEBI" id="CHEBI:15377"/>
        <dbReference type="ChEBI" id="CHEBI:15378"/>
        <dbReference type="ChEBI" id="CHEBI:57540"/>
        <dbReference type="ChEBI" id="CHEBI:57945"/>
        <dbReference type="ChEBI" id="CHEBI:58052"/>
        <dbReference type="ChEBI" id="CHEBI:58885"/>
        <dbReference type="EC" id="1.1.1.22"/>
    </reaction>
</comment>
<evidence type="ECO:0000256" key="2">
    <source>
        <dbReference type="ARBA" id="ARBA00023002"/>
    </source>
</evidence>
<keyword evidence="7" id="KW-1185">Reference proteome</keyword>
<dbReference type="RefSeq" id="WP_091958534.1">
    <property type="nucleotide sequence ID" value="NZ_FOLH01000001.1"/>
</dbReference>
<name>A0A1I1E9X5_9GAMM</name>
<dbReference type="Gene3D" id="1.20.5.100">
    <property type="entry name" value="Cytochrome c1, transmembrane anchor, C-terminal"/>
    <property type="match status" value="1"/>
</dbReference>
<evidence type="ECO:0000256" key="4">
    <source>
        <dbReference type="PIRSR" id="PIRSR500134-2"/>
    </source>
</evidence>
<reference evidence="6 7" key="1">
    <citation type="submission" date="2016-10" db="EMBL/GenBank/DDBJ databases">
        <authorList>
            <person name="de Groot N.N."/>
        </authorList>
    </citation>
    <scope>NUCLEOTIDE SEQUENCE [LARGE SCALE GENOMIC DNA]</scope>
    <source>
        <strain evidence="6 7">DSM 18438</strain>
    </source>
</reference>
<dbReference type="InterPro" id="IPR036220">
    <property type="entry name" value="UDP-Glc/GDP-Man_DH_C_sf"/>
</dbReference>
<feature type="binding site" evidence="4">
    <location>
        <position position="241"/>
    </location>
    <ligand>
        <name>substrate</name>
    </ligand>
</feature>